<dbReference type="EMBL" id="AP026966">
    <property type="protein sequence ID" value="BDT60310.1"/>
    <property type="molecule type" value="Genomic_DNA"/>
</dbReference>
<evidence type="ECO:0000313" key="1">
    <source>
        <dbReference type="EMBL" id="BDT60310.1"/>
    </source>
</evidence>
<name>A0ABM8CAK1_9BURK</name>
<organism evidence="1 2">
    <name type="scientific">Massilia varians</name>
    <dbReference type="NCBI Taxonomy" id="457921"/>
    <lineage>
        <taxon>Bacteria</taxon>
        <taxon>Pseudomonadati</taxon>
        <taxon>Pseudomonadota</taxon>
        <taxon>Betaproteobacteria</taxon>
        <taxon>Burkholderiales</taxon>
        <taxon>Oxalobacteraceae</taxon>
        <taxon>Telluria group</taxon>
        <taxon>Massilia</taxon>
    </lineage>
</organism>
<keyword evidence="2" id="KW-1185">Reference proteome</keyword>
<accession>A0ABM8CAK1</accession>
<reference evidence="1" key="1">
    <citation type="submission" date="2022-11" db="EMBL/GenBank/DDBJ databases">
        <title>Isolation and characterization of PLA-degrading bacterium Massilia sp. from Antarctic soil.</title>
        <authorList>
            <person name="Sato K."/>
            <person name="Gomez-Fuentes C."/>
            <person name="Ahmad S.A."/>
            <person name="Zulkharnain A."/>
        </authorList>
    </citation>
    <scope>NUCLEOTIDE SEQUENCE</scope>
    <source>
        <strain evidence="1">N-3</strain>
    </source>
</reference>
<sequence>MSIAAGVPVAGILALAYTVLSCAFADMAVKAAVASKKVRKQIFMASPVIVDIEHDPAV</sequence>
<dbReference type="RefSeq" id="WP_281909361.1">
    <property type="nucleotide sequence ID" value="NZ_AP026966.1"/>
</dbReference>
<protein>
    <submittedName>
        <fullName evidence="1">Uncharacterized protein</fullName>
    </submittedName>
</protein>
<evidence type="ECO:0000313" key="2">
    <source>
        <dbReference type="Proteomes" id="UP001163336"/>
    </source>
</evidence>
<gene>
    <name evidence="1" type="ORF">MasN3_38040</name>
</gene>
<dbReference type="Proteomes" id="UP001163336">
    <property type="component" value="Chromosome"/>
</dbReference>
<proteinExistence type="predicted"/>